<dbReference type="InterPro" id="IPR043906">
    <property type="entry name" value="Gfo/Idh/MocA_OxRdtase_bact_C"/>
</dbReference>
<dbReference type="InterPro" id="IPR050463">
    <property type="entry name" value="Gfo/Idh/MocA_oxidrdct_glycsds"/>
</dbReference>
<dbReference type="PATRIC" id="fig|743722.3.peg.5404"/>
<accession>F4CCG6</accession>
<dbReference type="PANTHER" id="PTHR43818">
    <property type="entry name" value="BCDNA.GH03377"/>
    <property type="match status" value="1"/>
</dbReference>
<proteinExistence type="predicted"/>
<feature type="domain" description="Gfo/Idh/MocA-like oxidoreductase bacterial type C-terminal" evidence="2">
    <location>
        <begin position="203"/>
        <end position="421"/>
    </location>
</feature>
<dbReference type="GO" id="GO:0000166">
    <property type="term" value="F:nucleotide binding"/>
    <property type="evidence" value="ECO:0007669"/>
    <property type="project" value="InterPro"/>
</dbReference>
<dbReference type="eggNOG" id="COG0673">
    <property type="taxonomic scope" value="Bacteria"/>
</dbReference>
<dbReference type="HOGENOM" id="CLU_023194_24_0_10"/>
<evidence type="ECO:0000259" key="2">
    <source>
        <dbReference type="Pfam" id="PF19051"/>
    </source>
</evidence>
<dbReference type="Gene3D" id="3.40.50.720">
    <property type="entry name" value="NAD(P)-binding Rossmann-like Domain"/>
    <property type="match status" value="1"/>
</dbReference>
<dbReference type="STRING" id="743722.Sph21_5096"/>
<dbReference type="EMBL" id="CP002584">
    <property type="protein sequence ID" value="ADZ81585.1"/>
    <property type="molecule type" value="Genomic_DNA"/>
</dbReference>
<dbReference type="KEGG" id="shg:Sph21_5096"/>
<dbReference type="Pfam" id="PF19051">
    <property type="entry name" value="GFO_IDH_MocA_C2"/>
    <property type="match status" value="1"/>
</dbReference>
<name>F4CCG6_SPHS2</name>
<dbReference type="SUPFAM" id="SSF51735">
    <property type="entry name" value="NAD(P)-binding Rossmann-fold domains"/>
    <property type="match status" value="1"/>
</dbReference>
<dbReference type="PANTHER" id="PTHR43818:SF5">
    <property type="entry name" value="OXIDOREDUCTASE FAMILY PROTEIN"/>
    <property type="match status" value="1"/>
</dbReference>
<organism evidence="3">
    <name type="scientific">Sphingobacterium sp. (strain 21)</name>
    <dbReference type="NCBI Taxonomy" id="743722"/>
    <lineage>
        <taxon>Bacteria</taxon>
        <taxon>Pseudomonadati</taxon>
        <taxon>Bacteroidota</taxon>
        <taxon>Sphingobacteriia</taxon>
        <taxon>Sphingobacteriales</taxon>
        <taxon>Sphingobacteriaceae</taxon>
        <taxon>Sphingobacterium</taxon>
    </lineage>
</organism>
<gene>
    <name evidence="3" type="ordered locus">Sph21_5096</name>
</gene>
<dbReference type="OrthoDB" id="9763611at2"/>
<dbReference type="SUPFAM" id="SSF55347">
    <property type="entry name" value="Glyceraldehyde-3-phosphate dehydrogenase-like, C-terminal domain"/>
    <property type="match status" value="1"/>
</dbReference>
<reference evidence="3" key="1">
    <citation type="submission" date="2011-03" db="EMBL/GenBank/DDBJ databases">
        <title>Complete sequence of Sphingobacterium sp. 21.</title>
        <authorList>
            <consortium name="US DOE Joint Genome Institute"/>
            <person name="Lucas S."/>
            <person name="Copeland A."/>
            <person name="Lapidus A."/>
            <person name="Cheng J.-F."/>
            <person name="Goodwin L."/>
            <person name="Pitluck S."/>
            <person name="Davenport K."/>
            <person name="Detter J.C."/>
            <person name="Han C."/>
            <person name="Tapia R."/>
            <person name="Land M."/>
            <person name="Hauser L."/>
            <person name="Kyrpides N."/>
            <person name="Ivanova N."/>
            <person name="Ovchinnikova G."/>
            <person name="Pagani I."/>
            <person name="Siebers A.K."/>
            <person name="Allgaier M."/>
            <person name="Thelen M.P."/>
            <person name="Hugenholtz P."/>
            <person name="Woyke T."/>
        </authorList>
    </citation>
    <scope>NUCLEOTIDE SEQUENCE</scope>
    <source>
        <strain evidence="3">21</strain>
    </source>
</reference>
<dbReference type="AlphaFoldDB" id="F4CCG6"/>
<dbReference type="InterPro" id="IPR000683">
    <property type="entry name" value="Gfo/Idh/MocA-like_OxRdtase_N"/>
</dbReference>
<dbReference type="Pfam" id="PF01408">
    <property type="entry name" value="GFO_IDH_MocA"/>
    <property type="match status" value="1"/>
</dbReference>
<dbReference type="InterPro" id="IPR036291">
    <property type="entry name" value="NAD(P)-bd_dom_sf"/>
</dbReference>
<dbReference type="Gene3D" id="3.30.360.10">
    <property type="entry name" value="Dihydrodipicolinate Reductase, domain 2"/>
    <property type="match status" value="1"/>
</dbReference>
<protein>
    <submittedName>
        <fullName evidence="3">Oxidoreductase domain protein</fullName>
    </submittedName>
</protein>
<feature type="domain" description="Gfo/Idh/MocA-like oxidoreductase N-terminal" evidence="1">
    <location>
        <begin position="37"/>
        <end position="164"/>
    </location>
</feature>
<evidence type="ECO:0000259" key="1">
    <source>
        <dbReference type="Pfam" id="PF01408"/>
    </source>
</evidence>
<sequence length="425" mass="47882">MKRKDFIKNTLIGAVGITILPRHVLGGQGFLAPSDRINLGYIGTGKQNSYLLKAIAKCPETMVLAASDVDKQKLQRFVQAAIVENKKKATAEVAAYRQYRELLDRKDIDAVVIASPDHWHAQMVVDAAKAGKDIYCEKPLSLTIAEGRAMVDAVGKYKRVFQTGSMQRSQQYFRDAVNLVRNGYIGEIKEINVSIGGPVRACDLPTLPTPDYLDWDNWIGPSLYRGYHPTLSPPLGDESWAGWRNYHGFGGGYVTDWGAHMFDIVQWALDMDRSGPVEFVPPQQPLAQEGLYFKYANGIQVNHKRWIEGNAIQFVGTNGTIEVAREFLRSKPEPLAKITLKASDKKVYHSENHYQDWINAVKARKQPIVDVETGHRTATVCNAVNIAYELQKSLQWDPKKEIFDNAYANGMLSRPYRGNWDFNDF</sequence>
<evidence type="ECO:0000313" key="3">
    <source>
        <dbReference type="EMBL" id="ADZ81585.1"/>
    </source>
</evidence>